<organism evidence="1 2">
    <name type="scientific">Mycobacterium paragordonae</name>
    <dbReference type="NCBI Taxonomy" id="1389713"/>
    <lineage>
        <taxon>Bacteria</taxon>
        <taxon>Bacillati</taxon>
        <taxon>Actinomycetota</taxon>
        <taxon>Actinomycetes</taxon>
        <taxon>Mycobacteriales</taxon>
        <taxon>Mycobacteriaceae</taxon>
        <taxon>Mycobacterium</taxon>
    </lineage>
</organism>
<gene>
    <name evidence="1" type="ORF">QXL92_32755</name>
</gene>
<reference evidence="1" key="1">
    <citation type="submission" date="2023-06" db="EMBL/GenBank/DDBJ databases">
        <title>Identification of two novel mycobacterium reveal diversities and complexities of Mycobacterium gordonae clade.</title>
        <authorList>
            <person name="Matsumoto Y."/>
            <person name="Nakamura S."/>
            <person name="Motooka D."/>
            <person name="Fukushima K."/>
        </authorList>
    </citation>
    <scope>NUCLEOTIDE SEQUENCE</scope>
    <source>
        <strain evidence="1">TY812</strain>
    </source>
</reference>
<accession>A0AAJ1W6L1</accession>
<name>A0AAJ1W6L1_9MYCO</name>
<evidence type="ECO:0000313" key="2">
    <source>
        <dbReference type="Proteomes" id="UP001229081"/>
    </source>
</evidence>
<sequence length="62" mass="6697">ARTSKDAWRGAAHGYGARVGSAVYLRWLASNDYPLAAVEEIITGTTDSETVYSEYLSDAGKQ</sequence>
<dbReference type="AlphaFoldDB" id="A0AAJ1W6L1"/>
<dbReference type="Proteomes" id="UP001229081">
    <property type="component" value="Unassembled WGS sequence"/>
</dbReference>
<protein>
    <submittedName>
        <fullName evidence="1">Nuclease</fullName>
    </submittedName>
</protein>
<evidence type="ECO:0000313" key="1">
    <source>
        <dbReference type="EMBL" id="MDP7739501.1"/>
    </source>
</evidence>
<dbReference type="EMBL" id="JAUFSA010000006">
    <property type="protein sequence ID" value="MDP7739501.1"/>
    <property type="molecule type" value="Genomic_DNA"/>
</dbReference>
<feature type="non-terminal residue" evidence="1">
    <location>
        <position position="1"/>
    </location>
</feature>
<proteinExistence type="predicted"/>
<comment type="caution">
    <text evidence="1">The sequence shown here is derived from an EMBL/GenBank/DDBJ whole genome shotgun (WGS) entry which is preliminary data.</text>
</comment>